<protein>
    <submittedName>
        <fullName evidence="1">Gamma-glutamyl-gamma-aminobutyrate hydrolase family protein</fullName>
    </submittedName>
</protein>
<keyword evidence="1" id="KW-0378">Hydrolase</keyword>
<dbReference type="RefSeq" id="WP_345970464.1">
    <property type="nucleotide sequence ID" value="NZ_CP147920.1"/>
</dbReference>
<dbReference type="GO" id="GO:0016787">
    <property type="term" value="F:hydrolase activity"/>
    <property type="evidence" value="ECO:0007669"/>
    <property type="project" value="UniProtKB-KW"/>
</dbReference>
<dbReference type="Gene3D" id="3.40.50.880">
    <property type="match status" value="1"/>
</dbReference>
<dbReference type="EMBL" id="CP147920">
    <property type="protein sequence ID" value="XAU15379.1"/>
    <property type="molecule type" value="Genomic_DNA"/>
</dbReference>
<dbReference type="InterPro" id="IPR044668">
    <property type="entry name" value="PuuD-like"/>
</dbReference>
<dbReference type="PROSITE" id="PS51273">
    <property type="entry name" value="GATASE_TYPE_1"/>
    <property type="match status" value="1"/>
</dbReference>
<gene>
    <name evidence="1" type="ORF">WCY31_01460</name>
</gene>
<name>A0ABZ3HAP0_9BACT</name>
<dbReference type="InterPro" id="IPR011697">
    <property type="entry name" value="Peptidase_C26"/>
</dbReference>
<dbReference type="CDD" id="cd01745">
    <property type="entry name" value="GATase1_2"/>
    <property type="match status" value="1"/>
</dbReference>
<dbReference type="SUPFAM" id="SSF52317">
    <property type="entry name" value="Class I glutamine amidotransferase-like"/>
    <property type="match status" value="1"/>
</dbReference>
<evidence type="ECO:0000313" key="2">
    <source>
        <dbReference type="Proteomes" id="UP001447842"/>
    </source>
</evidence>
<proteinExistence type="predicted"/>
<reference evidence="1 2" key="1">
    <citation type="submission" date="2024-03" db="EMBL/GenBank/DDBJ databases">
        <title>Sulfurimonas sp. HSL3-1.</title>
        <authorList>
            <person name="Wang S."/>
        </authorList>
    </citation>
    <scope>NUCLEOTIDE SEQUENCE [LARGE SCALE GENOMIC DNA]</scope>
    <source>
        <strain evidence="1 2">HSL3-1</strain>
    </source>
</reference>
<keyword evidence="2" id="KW-1185">Reference proteome</keyword>
<evidence type="ECO:0000313" key="1">
    <source>
        <dbReference type="EMBL" id="XAU15379.1"/>
    </source>
</evidence>
<dbReference type="Proteomes" id="UP001447842">
    <property type="component" value="Chromosome"/>
</dbReference>
<dbReference type="PANTHER" id="PTHR43235:SF1">
    <property type="entry name" value="GLUTAMINE AMIDOTRANSFERASE PB2B2.05-RELATED"/>
    <property type="match status" value="1"/>
</dbReference>
<sequence>MGRKVRIAVTGGKRGSRLAWYFSRFLLGGHGAGGSFLHPATDYRDAAFDALLITGGSDIDPQTYGAQAHPAIEHTDPERDAMELYLLETAVRRGVPVMGICRGMQLLNLHFGGTLHPHIHDFDLDFSHPHTPLPLQTVTLEYGSRLHDIVGQGELRVNALHHQAVDRPGEGMRIVAHDRNRIVQAIEHTGSPFMLGLQWHPEFMPYSWHSRKIFAAFVHTARTMQTS</sequence>
<dbReference type="Pfam" id="PF07722">
    <property type="entry name" value="Peptidase_C26"/>
    <property type="match status" value="1"/>
</dbReference>
<organism evidence="1 2">
    <name type="scientific">Sulfurimonas diazotrophicus</name>
    <dbReference type="NCBI Taxonomy" id="3131939"/>
    <lineage>
        <taxon>Bacteria</taxon>
        <taxon>Pseudomonadati</taxon>
        <taxon>Campylobacterota</taxon>
        <taxon>Epsilonproteobacteria</taxon>
        <taxon>Campylobacterales</taxon>
        <taxon>Sulfurimonadaceae</taxon>
        <taxon>Sulfurimonas</taxon>
    </lineage>
</organism>
<dbReference type="InterPro" id="IPR029062">
    <property type="entry name" value="Class_I_gatase-like"/>
</dbReference>
<accession>A0ABZ3HAP0</accession>
<dbReference type="PANTHER" id="PTHR43235">
    <property type="entry name" value="GLUTAMINE AMIDOTRANSFERASE PB2B2.05-RELATED"/>
    <property type="match status" value="1"/>
</dbReference>